<proteinExistence type="predicted"/>
<protein>
    <submittedName>
        <fullName evidence="1">Uncharacterized protein</fullName>
    </submittedName>
</protein>
<dbReference type="EMBL" id="BGPR01002412">
    <property type="protein sequence ID" value="GBM72976.1"/>
    <property type="molecule type" value="Genomic_DNA"/>
</dbReference>
<organism evidence="1 2">
    <name type="scientific">Araneus ventricosus</name>
    <name type="common">Orbweaver spider</name>
    <name type="synonym">Epeira ventricosa</name>
    <dbReference type="NCBI Taxonomy" id="182803"/>
    <lineage>
        <taxon>Eukaryota</taxon>
        <taxon>Metazoa</taxon>
        <taxon>Ecdysozoa</taxon>
        <taxon>Arthropoda</taxon>
        <taxon>Chelicerata</taxon>
        <taxon>Arachnida</taxon>
        <taxon>Araneae</taxon>
        <taxon>Araneomorphae</taxon>
        <taxon>Entelegynae</taxon>
        <taxon>Araneoidea</taxon>
        <taxon>Araneidae</taxon>
        <taxon>Araneus</taxon>
    </lineage>
</organism>
<gene>
    <name evidence="1" type="ORF">AVEN_35094_1</name>
</gene>
<evidence type="ECO:0000313" key="2">
    <source>
        <dbReference type="Proteomes" id="UP000499080"/>
    </source>
</evidence>
<comment type="caution">
    <text evidence="1">The sequence shown here is derived from an EMBL/GenBank/DDBJ whole genome shotgun (WGS) entry which is preliminary data.</text>
</comment>
<dbReference type="AlphaFoldDB" id="A0A4Y2I773"/>
<dbReference type="Proteomes" id="UP000499080">
    <property type="component" value="Unassembled WGS sequence"/>
</dbReference>
<sequence>MWAWIRAKSGSPRREQEMGLFSENSERDNKDFSKFGTVLVGEVNFNLSLKEKAFKYCWQTVWVEKIPLHLKEKAFKYCWQTVWIEKIPLQGNERDLRDEE</sequence>
<name>A0A4Y2I773_ARAVE</name>
<reference evidence="1 2" key="1">
    <citation type="journal article" date="2019" name="Sci. Rep.">
        <title>Orb-weaving spider Araneus ventricosus genome elucidates the spidroin gene catalogue.</title>
        <authorList>
            <person name="Kono N."/>
            <person name="Nakamura H."/>
            <person name="Ohtoshi R."/>
            <person name="Moran D.A.P."/>
            <person name="Shinohara A."/>
            <person name="Yoshida Y."/>
            <person name="Fujiwara M."/>
            <person name="Mori M."/>
            <person name="Tomita M."/>
            <person name="Arakawa K."/>
        </authorList>
    </citation>
    <scope>NUCLEOTIDE SEQUENCE [LARGE SCALE GENOMIC DNA]</scope>
</reference>
<accession>A0A4Y2I773</accession>
<keyword evidence="2" id="KW-1185">Reference proteome</keyword>
<evidence type="ECO:0000313" key="1">
    <source>
        <dbReference type="EMBL" id="GBM72976.1"/>
    </source>
</evidence>